<organism evidence="6 7">
    <name type="scientific">Penicillium hordei</name>
    <dbReference type="NCBI Taxonomy" id="40994"/>
    <lineage>
        <taxon>Eukaryota</taxon>
        <taxon>Fungi</taxon>
        <taxon>Dikarya</taxon>
        <taxon>Ascomycota</taxon>
        <taxon>Pezizomycotina</taxon>
        <taxon>Eurotiomycetes</taxon>
        <taxon>Eurotiomycetidae</taxon>
        <taxon>Eurotiales</taxon>
        <taxon>Aspergillaceae</taxon>
        <taxon>Penicillium</taxon>
    </lineage>
</organism>
<dbReference type="AlphaFoldDB" id="A0AAD6E1B7"/>
<dbReference type="Pfam" id="PF00172">
    <property type="entry name" value="Zn_clus"/>
    <property type="match status" value="1"/>
</dbReference>
<dbReference type="GeneID" id="81590102"/>
<dbReference type="GO" id="GO:0000981">
    <property type="term" value="F:DNA-binding transcription factor activity, RNA polymerase II-specific"/>
    <property type="evidence" value="ECO:0007669"/>
    <property type="project" value="InterPro"/>
</dbReference>
<evidence type="ECO:0000256" key="4">
    <source>
        <dbReference type="ARBA" id="ARBA00023242"/>
    </source>
</evidence>
<evidence type="ECO:0000256" key="2">
    <source>
        <dbReference type="ARBA" id="ARBA00023125"/>
    </source>
</evidence>
<keyword evidence="4" id="KW-0539">Nucleus</keyword>
<evidence type="ECO:0000313" key="6">
    <source>
        <dbReference type="EMBL" id="KAJ5598722.1"/>
    </source>
</evidence>
<dbReference type="SUPFAM" id="SSF57701">
    <property type="entry name" value="Zn2/Cys6 DNA-binding domain"/>
    <property type="match status" value="1"/>
</dbReference>
<keyword evidence="2" id="KW-0238">DNA-binding</keyword>
<name>A0AAD6E1B7_9EURO</name>
<protein>
    <recommendedName>
        <fullName evidence="5">Zn(2)-C6 fungal-type domain-containing protein</fullName>
    </recommendedName>
</protein>
<dbReference type="Proteomes" id="UP001213799">
    <property type="component" value="Unassembled WGS sequence"/>
</dbReference>
<sequence>MELASSSGGRLGSKSQIKKKVENCQTRKKRCEGNLPSCSTCLKQGLPCKYMQVKRRGKGKV</sequence>
<dbReference type="GO" id="GO:0008270">
    <property type="term" value="F:zinc ion binding"/>
    <property type="evidence" value="ECO:0007669"/>
    <property type="project" value="InterPro"/>
</dbReference>
<dbReference type="RefSeq" id="XP_056751936.1">
    <property type="nucleotide sequence ID" value="XM_056899860.1"/>
</dbReference>
<dbReference type="Gene3D" id="4.10.240.10">
    <property type="entry name" value="Zn(2)-C6 fungal-type DNA-binding domain"/>
    <property type="match status" value="1"/>
</dbReference>
<dbReference type="PROSITE" id="PS50048">
    <property type="entry name" value="ZN2_CY6_FUNGAL_2"/>
    <property type="match status" value="1"/>
</dbReference>
<reference evidence="6" key="2">
    <citation type="submission" date="2023-01" db="EMBL/GenBank/DDBJ databases">
        <authorList>
            <person name="Petersen C."/>
        </authorList>
    </citation>
    <scope>NUCLEOTIDE SEQUENCE</scope>
    <source>
        <strain evidence="6">IBT 12815</strain>
    </source>
</reference>
<keyword evidence="3" id="KW-0804">Transcription</keyword>
<gene>
    <name evidence="6" type="ORF">N7537_008806</name>
</gene>
<accession>A0AAD6E1B7</accession>
<keyword evidence="1" id="KW-0805">Transcription regulation</keyword>
<evidence type="ECO:0000256" key="3">
    <source>
        <dbReference type="ARBA" id="ARBA00023163"/>
    </source>
</evidence>
<evidence type="ECO:0000256" key="1">
    <source>
        <dbReference type="ARBA" id="ARBA00023015"/>
    </source>
</evidence>
<comment type="caution">
    <text evidence="6">The sequence shown here is derived from an EMBL/GenBank/DDBJ whole genome shotgun (WGS) entry which is preliminary data.</text>
</comment>
<reference evidence="6" key="1">
    <citation type="journal article" date="2023" name="IMA Fungus">
        <title>Comparative genomic study of the Penicillium genus elucidates a diverse pangenome and 15 lateral gene transfer events.</title>
        <authorList>
            <person name="Petersen C."/>
            <person name="Sorensen T."/>
            <person name="Nielsen M.R."/>
            <person name="Sondergaard T.E."/>
            <person name="Sorensen J.L."/>
            <person name="Fitzpatrick D.A."/>
            <person name="Frisvad J.C."/>
            <person name="Nielsen K.L."/>
        </authorList>
    </citation>
    <scope>NUCLEOTIDE SEQUENCE</scope>
    <source>
        <strain evidence="6">IBT 12815</strain>
    </source>
</reference>
<evidence type="ECO:0000259" key="5">
    <source>
        <dbReference type="PROSITE" id="PS50048"/>
    </source>
</evidence>
<keyword evidence="7" id="KW-1185">Reference proteome</keyword>
<dbReference type="InterPro" id="IPR036864">
    <property type="entry name" value="Zn2-C6_fun-type_DNA-bd_sf"/>
</dbReference>
<dbReference type="SMART" id="SM00066">
    <property type="entry name" value="GAL4"/>
    <property type="match status" value="1"/>
</dbReference>
<dbReference type="GO" id="GO:0003677">
    <property type="term" value="F:DNA binding"/>
    <property type="evidence" value="ECO:0007669"/>
    <property type="project" value="UniProtKB-KW"/>
</dbReference>
<dbReference type="InterPro" id="IPR001138">
    <property type="entry name" value="Zn2Cys6_DnaBD"/>
</dbReference>
<feature type="domain" description="Zn(2)-C6 fungal-type" evidence="5">
    <location>
        <begin position="23"/>
        <end position="50"/>
    </location>
</feature>
<dbReference type="EMBL" id="JAQJAE010000004">
    <property type="protein sequence ID" value="KAJ5598722.1"/>
    <property type="molecule type" value="Genomic_DNA"/>
</dbReference>
<dbReference type="PRINTS" id="PR00755">
    <property type="entry name" value="AFLATOXINBRP"/>
</dbReference>
<proteinExistence type="predicted"/>
<evidence type="ECO:0000313" key="7">
    <source>
        <dbReference type="Proteomes" id="UP001213799"/>
    </source>
</evidence>